<name>A0A845FXH9_9BURK</name>
<dbReference type="PANTHER" id="PTHR35563:SF2">
    <property type="entry name" value="BARREL METAL-DEPENDENT HYDROLASE, PUTATIVE (AFU_ORTHOLOGUE AFUA_1G16240)-RELATED"/>
    <property type="match status" value="1"/>
</dbReference>
<evidence type="ECO:0000313" key="3">
    <source>
        <dbReference type="EMBL" id="MYM86784.1"/>
    </source>
</evidence>
<dbReference type="PANTHER" id="PTHR35563">
    <property type="entry name" value="BARREL METAL-DEPENDENT HYDROLASE, PUTATIVE (AFU_ORTHOLOGUE AFUA_1G16240)-RELATED"/>
    <property type="match status" value="1"/>
</dbReference>
<feature type="signal peptide" evidence="1">
    <location>
        <begin position="1"/>
        <end position="24"/>
    </location>
</feature>
<keyword evidence="3" id="KW-0378">Hydrolase</keyword>
<evidence type="ECO:0000256" key="1">
    <source>
        <dbReference type="SAM" id="SignalP"/>
    </source>
</evidence>
<organism evidence="3 4">
    <name type="scientific">Duganella vulcania</name>
    <dbReference type="NCBI Taxonomy" id="2692166"/>
    <lineage>
        <taxon>Bacteria</taxon>
        <taxon>Pseudomonadati</taxon>
        <taxon>Pseudomonadota</taxon>
        <taxon>Betaproteobacteria</taxon>
        <taxon>Burkholderiales</taxon>
        <taxon>Oxalobacteraceae</taxon>
        <taxon>Telluria group</taxon>
        <taxon>Duganella</taxon>
    </lineage>
</organism>
<dbReference type="Proteomes" id="UP000470302">
    <property type="component" value="Unassembled WGS sequence"/>
</dbReference>
<gene>
    <name evidence="3" type="ORF">GTP91_06250</name>
</gene>
<keyword evidence="1" id="KW-0732">Signal</keyword>
<protein>
    <submittedName>
        <fullName evidence="3">Amidohydrolase family protein</fullName>
    </submittedName>
</protein>
<dbReference type="RefSeq" id="WP_161095986.1">
    <property type="nucleotide sequence ID" value="NZ_WWCW01000012.1"/>
</dbReference>
<feature type="domain" description="Amidohydrolase-related" evidence="2">
    <location>
        <begin position="41"/>
        <end position="304"/>
    </location>
</feature>
<dbReference type="InterPro" id="IPR006680">
    <property type="entry name" value="Amidohydro-rel"/>
</dbReference>
<dbReference type="Pfam" id="PF04909">
    <property type="entry name" value="Amidohydro_2"/>
    <property type="match status" value="1"/>
</dbReference>
<comment type="caution">
    <text evidence="3">The sequence shown here is derived from an EMBL/GenBank/DDBJ whole genome shotgun (WGS) entry which is preliminary data.</text>
</comment>
<evidence type="ECO:0000259" key="2">
    <source>
        <dbReference type="Pfam" id="PF04909"/>
    </source>
</evidence>
<feature type="chain" id="PRO_5033060523" evidence="1">
    <location>
        <begin position="25"/>
        <end position="307"/>
    </location>
</feature>
<dbReference type="AlphaFoldDB" id="A0A845FXH9"/>
<evidence type="ECO:0000313" key="4">
    <source>
        <dbReference type="Proteomes" id="UP000470302"/>
    </source>
</evidence>
<dbReference type="SUPFAM" id="SSF51556">
    <property type="entry name" value="Metallo-dependent hydrolases"/>
    <property type="match status" value="1"/>
</dbReference>
<dbReference type="GO" id="GO:0016787">
    <property type="term" value="F:hydrolase activity"/>
    <property type="evidence" value="ECO:0007669"/>
    <property type="project" value="UniProtKB-KW"/>
</dbReference>
<accession>A0A845FXH9</accession>
<sequence>MTTRRDFNVSLMSLSAGMVLAPLAGCATTPGTQRSDSMIAIDCHAHVFLHTLPMPDPRRAPAGYDATPEAYLRTLDANRMTHGVLVQPSFLGLDNSYMLGVLRAHPARLRGIAVVAPGVTAPQLDEMQQAGVVGIRLNLIGLPTPDFDSPGWRALLEQIRQRNWQVEVHQVAAGLKPVLGPLLAAGVNVVVDHFGRPSAALGVEDPGFQYLLSLGASRQVWVKLSAAYRNGPAGRGEATALAAMPLLLRHFGAERLLWGSDWPHTLFESTVRYGAQRRQLEQLLPLESERSMVLHQTPARLFHFTDR</sequence>
<dbReference type="InterPro" id="IPR032466">
    <property type="entry name" value="Metal_Hydrolase"/>
</dbReference>
<reference evidence="3 4" key="1">
    <citation type="submission" date="2020-01" db="EMBL/GenBank/DDBJ databases">
        <title>Novel species isolated from a subtropical stream in China.</title>
        <authorList>
            <person name="Lu H."/>
        </authorList>
    </citation>
    <scope>NUCLEOTIDE SEQUENCE [LARGE SCALE GENOMIC DNA]</scope>
    <source>
        <strain evidence="3 4">FT82W</strain>
    </source>
</reference>
<dbReference type="Gene3D" id="3.20.20.140">
    <property type="entry name" value="Metal-dependent hydrolases"/>
    <property type="match status" value="1"/>
</dbReference>
<proteinExistence type="predicted"/>
<dbReference type="EMBL" id="WWCW01000012">
    <property type="protein sequence ID" value="MYM86784.1"/>
    <property type="molecule type" value="Genomic_DNA"/>
</dbReference>
<dbReference type="InterPro" id="IPR052358">
    <property type="entry name" value="Aro_Compnd_Degr_Hydrolases"/>
</dbReference>